<organism evidence="14 15">
    <name type="scientific">Rhodotorula mucilaginosa</name>
    <name type="common">Yeast</name>
    <name type="synonym">Rhodotorula rubra</name>
    <dbReference type="NCBI Taxonomy" id="5537"/>
    <lineage>
        <taxon>Eukaryota</taxon>
        <taxon>Fungi</taxon>
        <taxon>Dikarya</taxon>
        <taxon>Basidiomycota</taxon>
        <taxon>Pucciniomycotina</taxon>
        <taxon>Microbotryomycetes</taxon>
        <taxon>Sporidiobolales</taxon>
        <taxon>Sporidiobolaceae</taxon>
        <taxon>Rhodotorula</taxon>
    </lineage>
</organism>
<dbReference type="AlphaFoldDB" id="A0A9P7B2N1"/>
<feature type="domain" description="AAA+ ATPase" evidence="13">
    <location>
        <begin position="278"/>
        <end position="511"/>
    </location>
</feature>
<evidence type="ECO:0000256" key="5">
    <source>
        <dbReference type="ARBA" id="ARBA00022490"/>
    </source>
</evidence>
<evidence type="ECO:0000256" key="3">
    <source>
        <dbReference type="ARBA" id="ARBA00007913"/>
    </source>
</evidence>
<keyword evidence="9" id="KW-0067">ATP-binding</keyword>
<dbReference type="Pfam" id="PF21138">
    <property type="entry name" value="SMUBP-2_HCS1_1B"/>
    <property type="match status" value="1"/>
</dbReference>
<evidence type="ECO:0000313" key="15">
    <source>
        <dbReference type="Proteomes" id="UP000777482"/>
    </source>
</evidence>
<comment type="caution">
    <text evidence="14">The sequence shown here is derived from an EMBL/GenBank/DDBJ whole genome shotgun (WGS) entry which is preliminary data.</text>
</comment>
<dbReference type="CDD" id="cd18808">
    <property type="entry name" value="SF1_C_Upf1"/>
    <property type="match status" value="1"/>
</dbReference>
<evidence type="ECO:0000256" key="11">
    <source>
        <dbReference type="SAM" id="Coils"/>
    </source>
</evidence>
<dbReference type="EMBL" id="PUHQ01000115">
    <property type="protein sequence ID" value="KAG0655626.1"/>
    <property type="molecule type" value="Genomic_DNA"/>
</dbReference>
<dbReference type="InterPro" id="IPR041679">
    <property type="entry name" value="DNA2/NAM7-like_C"/>
</dbReference>
<keyword evidence="7" id="KW-0378">Hydrolase</keyword>
<keyword evidence="5" id="KW-0963">Cytoplasm</keyword>
<dbReference type="GO" id="GO:0005737">
    <property type="term" value="C:cytoplasm"/>
    <property type="evidence" value="ECO:0007669"/>
    <property type="project" value="UniProtKB-SubCell"/>
</dbReference>
<evidence type="ECO:0000256" key="6">
    <source>
        <dbReference type="ARBA" id="ARBA00022741"/>
    </source>
</evidence>
<dbReference type="InterPro" id="IPR027417">
    <property type="entry name" value="P-loop_NTPase"/>
</dbReference>
<accession>A0A9P7B2N1</accession>
<evidence type="ECO:0000259" key="13">
    <source>
        <dbReference type="SMART" id="SM00382"/>
    </source>
</evidence>
<keyword evidence="10" id="KW-0539">Nucleus</keyword>
<evidence type="ECO:0000256" key="2">
    <source>
        <dbReference type="ARBA" id="ARBA00004496"/>
    </source>
</evidence>
<evidence type="ECO:0000313" key="14">
    <source>
        <dbReference type="EMBL" id="KAG0655626.1"/>
    </source>
</evidence>
<dbReference type="GO" id="GO:0016787">
    <property type="term" value="F:hydrolase activity"/>
    <property type="evidence" value="ECO:0007669"/>
    <property type="project" value="UniProtKB-KW"/>
</dbReference>
<feature type="region of interest" description="Disordered" evidence="12">
    <location>
        <begin position="640"/>
        <end position="666"/>
    </location>
</feature>
<keyword evidence="6" id="KW-0547">Nucleotide-binding</keyword>
<protein>
    <recommendedName>
        <fullName evidence="4">DNA helicase</fullName>
        <ecNumber evidence="4">3.6.4.12</ecNumber>
    </recommendedName>
</protein>
<evidence type="ECO:0000256" key="12">
    <source>
        <dbReference type="SAM" id="MobiDB-lite"/>
    </source>
</evidence>
<feature type="region of interest" description="Disordered" evidence="12">
    <location>
        <begin position="119"/>
        <end position="146"/>
    </location>
</feature>
<evidence type="ECO:0000256" key="7">
    <source>
        <dbReference type="ARBA" id="ARBA00022801"/>
    </source>
</evidence>
<dbReference type="Pfam" id="PF13087">
    <property type="entry name" value="AAA_12"/>
    <property type="match status" value="2"/>
</dbReference>
<dbReference type="PANTHER" id="PTHR43788:SF8">
    <property type="entry name" value="DNA-BINDING PROTEIN SMUBP-2"/>
    <property type="match status" value="1"/>
</dbReference>
<dbReference type="SUPFAM" id="SSF52540">
    <property type="entry name" value="P-loop containing nucleoside triphosphate hydrolases"/>
    <property type="match status" value="1"/>
</dbReference>
<evidence type="ECO:0000256" key="9">
    <source>
        <dbReference type="ARBA" id="ARBA00022840"/>
    </source>
</evidence>
<keyword evidence="11" id="KW-0175">Coiled coil</keyword>
<feature type="coiled-coil region" evidence="11">
    <location>
        <begin position="364"/>
        <end position="391"/>
    </location>
</feature>
<sequence>MTERGGAKLSASNSPVSHGHTAGDLAMAAAPPAEFLERLLELVQKERAAEESESSLLLSNAPTSVLERSGLALGNLSGQTSVGLGGRLLIELSRPPAYHTSSAFPPHDFRPGDLARLKQQGAAGGSGRKAAKAASKDDKGKGKVQEEDGMDGVVYKTTSTKIVLAVDEPPDDFVLPERIQMWASDCRPGVKKLVADKEARRVNSIKVANPTTFVRQEFFLRRALRKLEAAEPLSPLLSVLLGQQKPTVQKRSDAAPLQLIDENLNDSQKEAVDFALSSEEVALIWGPPGTGKTQTLVEIIRQCVRAEQSVLVCGASNLAVDNILARLSVPHPNFSQPIPLTRVGHPARVLAGLGRHTLDAQSASSDTSALLDDIKKDLETLENQLRNGTGKTRVKGSERKKMWEEVRELRKEFRKRQGGVVSEVVSKAKVVLATTHGAGGRSLDRFEFDVVIIDEGNGVSAVRRSLSFPLTDLRLVSIAAAQATEPACWIPVLKGKKLILAGDHLQLPPTLKSSNRLTKALSSKSAKASKGTTDSAVTQTVPGAQQDKLALSPDLEVTLFSRLLALHGPTVRRMLQVQYRFNDKINSFPSKTLYNGELVPAEDVRDRKLSDLDGVEPDEDLDEPVVFFDTAGQAMYERAAEDGSFGSESKSNENEAEYASPLEPPSMTSARLTLSAFLQHRPEIRRHSGRSRCSLRELLDWHPDTVTVAQISASVPPTSISIISPYNSQVVLIASSVHPQYPEIEVNSVDSCQGRENDVVIISLVRSNEEGEVGFLRELRRLNVSMTRPRRHLVVVGDSETVSKGSEYLKSWMTWLEEEALVKVPS</sequence>
<evidence type="ECO:0000256" key="10">
    <source>
        <dbReference type="ARBA" id="ARBA00023242"/>
    </source>
</evidence>
<dbReference type="SMART" id="SM00382">
    <property type="entry name" value="AAA"/>
    <property type="match status" value="1"/>
</dbReference>
<proteinExistence type="inferred from homology"/>
<gene>
    <name evidence="14" type="ORF">C6P46_000794</name>
</gene>
<evidence type="ECO:0000256" key="1">
    <source>
        <dbReference type="ARBA" id="ARBA00004123"/>
    </source>
</evidence>
<dbReference type="Gene3D" id="2.40.30.270">
    <property type="match status" value="1"/>
</dbReference>
<dbReference type="GO" id="GO:0005634">
    <property type="term" value="C:nucleus"/>
    <property type="evidence" value="ECO:0007669"/>
    <property type="project" value="UniProtKB-SubCell"/>
</dbReference>
<comment type="subcellular location">
    <subcellularLocation>
        <location evidence="2">Cytoplasm</location>
    </subcellularLocation>
    <subcellularLocation>
        <location evidence="1">Nucleus</location>
    </subcellularLocation>
</comment>
<dbReference type="Gene3D" id="3.40.50.300">
    <property type="entry name" value="P-loop containing nucleotide triphosphate hydrolases"/>
    <property type="match status" value="2"/>
</dbReference>
<dbReference type="InterPro" id="IPR050534">
    <property type="entry name" value="Coronavir_polyprotein_1ab"/>
</dbReference>
<dbReference type="InterPro" id="IPR003593">
    <property type="entry name" value="AAA+_ATPase"/>
</dbReference>
<dbReference type="PANTHER" id="PTHR43788">
    <property type="entry name" value="DNA2/NAM7 HELICASE FAMILY MEMBER"/>
    <property type="match status" value="1"/>
</dbReference>
<dbReference type="GO" id="GO:0003723">
    <property type="term" value="F:RNA binding"/>
    <property type="evidence" value="ECO:0007669"/>
    <property type="project" value="InterPro"/>
</dbReference>
<dbReference type="Pfam" id="PF13086">
    <property type="entry name" value="AAA_11"/>
    <property type="match status" value="2"/>
</dbReference>
<dbReference type="GO" id="GO:0043139">
    <property type="term" value="F:5'-3' DNA helicase activity"/>
    <property type="evidence" value="ECO:0007669"/>
    <property type="project" value="TreeGrafter"/>
</dbReference>
<reference evidence="14 15" key="1">
    <citation type="submission" date="2020-11" db="EMBL/GenBank/DDBJ databases">
        <title>Kefir isolates.</title>
        <authorList>
            <person name="Marcisauskas S."/>
            <person name="Kim Y."/>
            <person name="Blasche S."/>
        </authorList>
    </citation>
    <scope>NUCLEOTIDE SEQUENCE [LARGE SCALE GENOMIC DNA]</scope>
    <source>
        <strain evidence="14 15">KR</strain>
    </source>
</reference>
<evidence type="ECO:0000256" key="4">
    <source>
        <dbReference type="ARBA" id="ARBA00012551"/>
    </source>
</evidence>
<name>A0A9P7B2N1_RHOMI</name>
<dbReference type="InterPro" id="IPR041677">
    <property type="entry name" value="DNA2/NAM7_AAA_11"/>
</dbReference>
<feature type="compositionally biased region" description="Basic and acidic residues" evidence="12">
    <location>
        <begin position="134"/>
        <end position="146"/>
    </location>
</feature>
<dbReference type="InterPro" id="IPR047187">
    <property type="entry name" value="SF1_C_Upf1"/>
</dbReference>
<dbReference type="GO" id="GO:0005524">
    <property type="term" value="F:ATP binding"/>
    <property type="evidence" value="ECO:0007669"/>
    <property type="project" value="UniProtKB-KW"/>
</dbReference>
<dbReference type="Proteomes" id="UP000777482">
    <property type="component" value="Unassembled WGS sequence"/>
</dbReference>
<dbReference type="InterPro" id="IPR048761">
    <property type="entry name" value="SMUBP-2_HCS1_1B"/>
</dbReference>
<dbReference type="EC" id="3.6.4.12" evidence="4"/>
<feature type="region of interest" description="Disordered" evidence="12">
    <location>
        <begin position="1"/>
        <end position="25"/>
    </location>
</feature>
<keyword evidence="15" id="KW-1185">Reference proteome</keyword>
<keyword evidence="8" id="KW-0347">Helicase</keyword>
<evidence type="ECO:0000256" key="8">
    <source>
        <dbReference type="ARBA" id="ARBA00022806"/>
    </source>
</evidence>
<comment type="similarity">
    <text evidence="3">Belongs to the DNA2/NAM7 helicase family.</text>
</comment>
<dbReference type="OrthoDB" id="6730379at2759"/>